<reference evidence="1" key="1">
    <citation type="submission" date="2018-05" db="EMBL/GenBank/DDBJ databases">
        <title>Draft genome of Mucuna pruriens seed.</title>
        <authorList>
            <person name="Nnadi N.E."/>
            <person name="Vos R."/>
            <person name="Hasami M.H."/>
            <person name="Devisetty U.K."/>
            <person name="Aguiy J.C."/>
        </authorList>
    </citation>
    <scope>NUCLEOTIDE SEQUENCE [LARGE SCALE GENOMIC DNA]</scope>
    <source>
        <strain evidence="1">JCA_2017</strain>
    </source>
</reference>
<dbReference type="AlphaFoldDB" id="A0A371GLL7"/>
<name>A0A371GLL7_MUCPR</name>
<proteinExistence type="predicted"/>
<organism evidence="1 2">
    <name type="scientific">Mucuna pruriens</name>
    <name type="common">Velvet bean</name>
    <name type="synonym">Dolichos pruriens</name>
    <dbReference type="NCBI Taxonomy" id="157652"/>
    <lineage>
        <taxon>Eukaryota</taxon>
        <taxon>Viridiplantae</taxon>
        <taxon>Streptophyta</taxon>
        <taxon>Embryophyta</taxon>
        <taxon>Tracheophyta</taxon>
        <taxon>Spermatophyta</taxon>
        <taxon>Magnoliopsida</taxon>
        <taxon>eudicotyledons</taxon>
        <taxon>Gunneridae</taxon>
        <taxon>Pentapetalae</taxon>
        <taxon>rosids</taxon>
        <taxon>fabids</taxon>
        <taxon>Fabales</taxon>
        <taxon>Fabaceae</taxon>
        <taxon>Papilionoideae</taxon>
        <taxon>50 kb inversion clade</taxon>
        <taxon>NPAAA clade</taxon>
        <taxon>indigoferoid/millettioid clade</taxon>
        <taxon>Phaseoleae</taxon>
        <taxon>Mucuna</taxon>
    </lineage>
</organism>
<feature type="non-terminal residue" evidence="1">
    <location>
        <position position="1"/>
    </location>
</feature>
<keyword evidence="2" id="KW-1185">Reference proteome</keyword>
<dbReference type="Proteomes" id="UP000257109">
    <property type="component" value="Unassembled WGS sequence"/>
</dbReference>
<protein>
    <submittedName>
        <fullName evidence="1">Uncharacterized protein</fullName>
    </submittedName>
</protein>
<evidence type="ECO:0000313" key="2">
    <source>
        <dbReference type="Proteomes" id="UP000257109"/>
    </source>
</evidence>
<comment type="caution">
    <text evidence="1">The sequence shown here is derived from an EMBL/GenBank/DDBJ whole genome shotgun (WGS) entry which is preliminary data.</text>
</comment>
<dbReference type="EMBL" id="QJKJ01005119">
    <property type="protein sequence ID" value="RDX91459.1"/>
    <property type="molecule type" value="Genomic_DNA"/>
</dbReference>
<gene>
    <name evidence="1" type="ORF">CR513_26555</name>
</gene>
<accession>A0A371GLL7</accession>
<sequence>MASKQVNDPEKGDGKNSLALLHHLSHDNRVGCLARFGGTLRLNQYVRDPSASAHASVDAKGKRIHYNRILYKVQESPGRIKLPECTCGASKELVPFYITVPTGNTMLVEKVGNVSIDKNIKLNNVLLTKPRGRPLDHVINMQDGVCVYKGITQGTPYVASHKDNTTH</sequence>
<evidence type="ECO:0000313" key="1">
    <source>
        <dbReference type="EMBL" id="RDX91459.1"/>
    </source>
</evidence>